<protein>
    <submittedName>
        <fullName evidence="1">Uncharacterized protein</fullName>
    </submittedName>
</protein>
<comment type="caution">
    <text evidence="1">The sequence shown here is derived from an EMBL/GenBank/DDBJ whole genome shotgun (WGS) entry which is preliminary data.</text>
</comment>
<name>X1J031_9ZZZZ</name>
<gene>
    <name evidence="1" type="ORF">S03H2_65519</name>
</gene>
<feature type="non-terminal residue" evidence="1">
    <location>
        <position position="1"/>
    </location>
</feature>
<proteinExistence type="predicted"/>
<dbReference type="EMBL" id="BARU01042669">
    <property type="protein sequence ID" value="GAH87332.1"/>
    <property type="molecule type" value="Genomic_DNA"/>
</dbReference>
<organism evidence="1">
    <name type="scientific">marine sediment metagenome</name>
    <dbReference type="NCBI Taxonomy" id="412755"/>
    <lineage>
        <taxon>unclassified sequences</taxon>
        <taxon>metagenomes</taxon>
        <taxon>ecological metagenomes</taxon>
    </lineage>
</organism>
<accession>X1J031</accession>
<dbReference type="AlphaFoldDB" id="X1J031"/>
<reference evidence="1" key="1">
    <citation type="journal article" date="2014" name="Front. Microbiol.">
        <title>High frequency of phylogenetically diverse reductive dehalogenase-homologous genes in deep subseafloor sedimentary metagenomes.</title>
        <authorList>
            <person name="Kawai M."/>
            <person name="Futagami T."/>
            <person name="Toyoda A."/>
            <person name="Takaki Y."/>
            <person name="Nishi S."/>
            <person name="Hori S."/>
            <person name="Arai W."/>
            <person name="Tsubouchi T."/>
            <person name="Morono Y."/>
            <person name="Uchiyama I."/>
            <person name="Ito T."/>
            <person name="Fujiyama A."/>
            <person name="Inagaki F."/>
            <person name="Takami H."/>
        </authorList>
    </citation>
    <scope>NUCLEOTIDE SEQUENCE</scope>
    <source>
        <strain evidence="1">Expedition CK06-06</strain>
    </source>
</reference>
<evidence type="ECO:0000313" key="1">
    <source>
        <dbReference type="EMBL" id="GAH87332.1"/>
    </source>
</evidence>
<sequence length="41" mass="4925">KFYVFNLPGAMEQVSQFRPYCRIQKEILRSGLDNNELINYE</sequence>